<dbReference type="EMBL" id="KZ383152">
    <property type="protein sequence ID" value="PIO56044.1"/>
    <property type="molecule type" value="Genomic_DNA"/>
</dbReference>
<feature type="compositionally biased region" description="Pro residues" evidence="1">
    <location>
        <begin position="46"/>
        <end position="55"/>
    </location>
</feature>
<protein>
    <recommendedName>
        <fullName evidence="2">FH2 domain-containing protein</fullName>
    </recommendedName>
</protein>
<dbReference type="Pfam" id="PF02181">
    <property type="entry name" value="FH2"/>
    <property type="match status" value="1"/>
</dbReference>
<evidence type="ECO:0000313" key="4">
    <source>
        <dbReference type="Proteomes" id="UP000230423"/>
    </source>
</evidence>
<dbReference type="Proteomes" id="UP000230423">
    <property type="component" value="Unassembled WGS sequence"/>
</dbReference>
<sequence length="262" mass="28914">MHERTDPQSLSYQEMLFPKARTTPLKGLAGPPPPPPPPNLLRSGAGPPPPPPPGFKGPMLNNAGPTIPDFLSAKKKRAVDVPLRKFPWASSTINPRNLHRDCFWASTSEENLASDALLDQLKEKFASSKPGTKSLETLQGGKSAKKVKQAQIVKDEKILQALAILQGSVKLSYKQWRQALLRVDHDVLSANTLQQLRTALPPMDVIKKLSEVDSSLLDEMPEGEQFLASLASISALPLRLDLIIFKQRFQEILNDLKPINEI</sequence>
<gene>
    <name evidence="3" type="ORF">TELCIR_22562</name>
</gene>
<feature type="region of interest" description="Disordered" evidence="1">
    <location>
        <begin position="1"/>
        <end position="67"/>
    </location>
</feature>
<dbReference type="AlphaFoldDB" id="A0A2G9TDL0"/>
<keyword evidence="4" id="KW-1185">Reference proteome</keyword>
<dbReference type="Gene3D" id="1.20.58.2220">
    <property type="entry name" value="Formin, FH2 domain"/>
    <property type="match status" value="1"/>
</dbReference>
<dbReference type="SUPFAM" id="SSF101447">
    <property type="entry name" value="Formin homology 2 domain (FH2 domain)"/>
    <property type="match status" value="1"/>
</dbReference>
<dbReference type="GO" id="GO:0030041">
    <property type="term" value="P:actin filament polymerization"/>
    <property type="evidence" value="ECO:0007669"/>
    <property type="project" value="TreeGrafter"/>
</dbReference>
<organism evidence="3 4">
    <name type="scientific">Teladorsagia circumcincta</name>
    <name type="common">Brown stomach worm</name>
    <name type="synonym">Ostertagia circumcincta</name>
    <dbReference type="NCBI Taxonomy" id="45464"/>
    <lineage>
        <taxon>Eukaryota</taxon>
        <taxon>Metazoa</taxon>
        <taxon>Ecdysozoa</taxon>
        <taxon>Nematoda</taxon>
        <taxon>Chromadorea</taxon>
        <taxon>Rhabditida</taxon>
        <taxon>Rhabditina</taxon>
        <taxon>Rhabditomorpha</taxon>
        <taxon>Strongyloidea</taxon>
        <taxon>Trichostrongylidae</taxon>
        <taxon>Teladorsagia</taxon>
    </lineage>
</organism>
<feature type="compositionally biased region" description="Pro residues" evidence="1">
    <location>
        <begin position="30"/>
        <end position="39"/>
    </location>
</feature>
<dbReference type="InterPro" id="IPR042201">
    <property type="entry name" value="FH2_Formin_sf"/>
</dbReference>
<dbReference type="PANTHER" id="PTHR45691:SF6">
    <property type="entry name" value="PROTEIN DIAPHANOUS"/>
    <property type="match status" value="1"/>
</dbReference>
<dbReference type="OrthoDB" id="1104827at2759"/>
<accession>A0A2G9TDL0</accession>
<feature type="domain" description="FH2" evidence="2">
    <location>
        <begin position="73"/>
        <end position="262"/>
    </location>
</feature>
<name>A0A2G9TDL0_TELCI</name>
<dbReference type="PROSITE" id="PS51444">
    <property type="entry name" value="FH2"/>
    <property type="match status" value="1"/>
</dbReference>
<evidence type="ECO:0000256" key="1">
    <source>
        <dbReference type="SAM" id="MobiDB-lite"/>
    </source>
</evidence>
<evidence type="ECO:0000259" key="2">
    <source>
        <dbReference type="PROSITE" id="PS51444"/>
    </source>
</evidence>
<dbReference type="PANTHER" id="PTHR45691">
    <property type="entry name" value="PROTEIN DIAPHANOUS"/>
    <property type="match status" value="1"/>
</dbReference>
<dbReference type="InterPro" id="IPR015425">
    <property type="entry name" value="FH2_Formin"/>
</dbReference>
<reference evidence="3 4" key="1">
    <citation type="submission" date="2015-09" db="EMBL/GenBank/DDBJ databases">
        <title>Draft genome of the parasitic nematode Teladorsagia circumcincta isolate WARC Sus (inbred).</title>
        <authorList>
            <person name="Mitreva M."/>
        </authorList>
    </citation>
    <scope>NUCLEOTIDE SEQUENCE [LARGE SCALE GENOMIC DNA]</scope>
    <source>
        <strain evidence="3 4">S</strain>
    </source>
</reference>
<dbReference type="InterPro" id="IPR051412">
    <property type="entry name" value="Formin_Homology_Diaphanous_sf"/>
</dbReference>
<evidence type="ECO:0000313" key="3">
    <source>
        <dbReference type="EMBL" id="PIO56044.1"/>
    </source>
</evidence>
<dbReference type="Gene3D" id="6.10.30.30">
    <property type="match status" value="1"/>
</dbReference>
<proteinExistence type="predicted"/>
<dbReference type="GO" id="GO:0005884">
    <property type="term" value="C:actin filament"/>
    <property type="evidence" value="ECO:0007669"/>
    <property type="project" value="TreeGrafter"/>
</dbReference>